<organism evidence="3 4">
    <name type="scientific">Coregonus suidteri</name>
    <dbReference type="NCBI Taxonomy" id="861788"/>
    <lineage>
        <taxon>Eukaryota</taxon>
        <taxon>Metazoa</taxon>
        <taxon>Chordata</taxon>
        <taxon>Craniata</taxon>
        <taxon>Vertebrata</taxon>
        <taxon>Euteleostomi</taxon>
        <taxon>Actinopterygii</taxon>
        <taxon>Neopterygii</taxon>
        <taxon>Teleostei</taxon>
        <taxon>Protacanthopterygii</taxon>
        <taxon>Salmoniformes</taxon>
        <taxon>Salmonidae</taxon>
        <taxon>Coregoninae</taxon>
        <taxon>Coregonus</taxon>
    </lineage>
</organism>
<comment type="caution">
    <text evidence="3">The sequence shown here is derived from an EMBL/GenBank/DDBJ whole genome shotgun (WGS) entry which is preliminary data.</text>
</comment>
<feature type="domain" description="C-type lectin" evidence="2">
    <location>
        <begin position="565"/>
        <end position="684"/>
    </location>
</feature>
<dbReference type="Pfam" id="PF00059">
    <property type="entry name" value="Lectin_C"/>
    <property type="match status" value="1"/>
</dbReference>
<dbReference type="EMBL" id="JAGTTL010000003">
    <property type="protein sequence ID" value="KAK6325443.1"/>
    <property type="molecule type" value="Genomic_DNA"/>
</dbReference>
<sequence>MSVQTSTCSDHHHTVHRMLTFTLLLLALSSLHAAPLRDDVVAPPRGRLQDHKVLVLPRIVPVRDHVVAPPRGRLQDRKVLVLPQSVPVEERRQGTEPSRRFIMDLNTGLVKEHISEMDRRVGHMYVPPSVDEFRQGTENSQKTLVDIRSGRIIKPVGEMARSMKLTPQEPMAVPVPVQRRVGGWVRADVLPRSVPVEERRQGTEPSRRFIMDLNTGLVKEHISEMDRRVGHMYVPPSVDEFRQGTENSQKTLVDIRSGRIIKPVGEMARSMKLTPQEPMAVPVPVQRRVGGWVRADVLPRSVPVEERRQGTEPSRRFIMDLNTGLVKEHISEMDRRVGHMYVPPSVDEFRQGTENSQKTLVDIRSGRIIKPVGEMARSMKLTPQEPMAVPVPVQRRVGGWVRADVLPRSVPVEERRQGTEPSRRFIMDLNTGLVKEHISEMDRRVAPVYTPPSVDEYRQGTENSQKTLVDIRSGRIIRPVGQMERSNRLIPQDVRLVEAEVEVRSVPVEERRQGSEPPRRFIMDLNTGLVKKHVSEMDRRVAPDDRLVRAKAETHSETECVGEVIDGHCYQFNPTLMTFSEAESSCSVLSPHGHLASVTNGDLHSRLVSMVTKATKSPVLTWLGGVVKDEQSEWTDGSAWGYSDWMPGHPDTQTDKQACLEMFRIDESWWTAVDCELKRASICSFPMAA</sequence>
<dbReference type="Gene3D" id="3.10.100.10">
    <property type="entry name" value="Mannose-Binding Protein A, subunit A"/>
    <property type="match status" value="1"/>
</dbReference>
<keyword evidence="1" id="KW-0732">Signal</keyword>
<feature type="chain" id="PRO_5042970836" description="C-type lectin domain-containing protein" evidence="1">
    <location>
        <begin position="34"/>
        <end position="689"/>
    </location>
</feature>
<dbReference type="Proteomes" id="UP001356427">
    <property type="component" value="Unassembled WGS sequence"/>
</dbReference>
<feature type="signal peptide" evidence="1">
    <location>
        <begin position="1"/>
        <end position="33"/>
    </location>
</feature>
<gene>
    <name evidence="3" type="ORF">J4Q44_G00047850</name>
</gene>
<protein>
    <recommendedName>
        <fullName evidence="2">C-type lectin domain-containing protein</fullName>
    </recommendedName>
</protein>
<evidence type="ECO:0000259" key="2">
    <source>
        <dbReference type="PROSITE" id="PS50041"/>
    </source>
</evidence>
<proteinExistence type="predicted"/>
<reference evidence="3 4" key="1">
    <citation type="submission" date="2021-04" db="EMBL/GenBank/DDBJ databases">
        <authorList>
            <person name="De Guttry C."/>
            <person name="Zahm M."/>
            <person name="Klopp C."/>
            <person name="Cabau C."/>
            <person name="Louis A."/>
            <person name="Berthelot C."/>
            <person name="Parey E."/>
            <person name="Roest Crollius H."/>
            <person name="Montfort J."/>
            <person name="Robinson-Rechavi M."/>
            <person name="Bucao C."/>
            <person name="Bouchez O."/>
            <person name="Gislard M."/>
            <person name="Lluch J."/>
            <person name="Milhes M."/>
            <person name="Lampietro C."/>
            <person name="Lopez Roques C."/>
            <person name="Donnadieu C."/>
            <person name="Braasch I."/>
            <person name="Desvignes T."/>
            <person name="Postlethwait J."/>
            <person name="Bobe J."/>
            <person name="Wedekind C."/>
            <person name="Guiguen Y."/>
        </authorList>
    </citation>
    <scope>NUCLEOTIDE SEQUENCE [LARGE SCALE GENOMIC DNA]</scope>
    <source>
        <strain evidence="3">Cs_M1</strain>
        <tissue evidence="3">Blood</tissue>
    </source>
</reference>
<keyword evidence="4" id="KW-1185">Reference proteome</keyword>
<dbReference type="PROSITE" id="PS50041">
    <property type="entry name" value="C_TYPE_LECTIN_2"/>
    <property type="match status" value="1"/>
</dbReference>
<dbReference type="InterPro" id="IPR050111">
    <property type="entry name" value="C-type_lectin/snaclec_domain"/>
</dbReference>
<dbReference type="AlphaFoldDB" id="A0AAN8R656"/>
<dbReference type="SMART" id="SM00034">
    <property type="entry name" value="CLECT"/>
    <property type="match status" value="1"/>
</dbReference>
<dbReference type="InterPro" id="IPR016186">
    <property type="entry name" value="C-type_lectin-like/link_sf"/>
</dbReference>
<dbReference type="InterPro" id="IPR001304">
    <property type="entry name" value="C-type_lectin-like"/>
</dbReference>
<accession>A0AAN8R656</accession>
<evidence type="ECO:0000313" key="4">
    <source>
        <dbReference type="Proteomes" id="UP001356427"/>
    </source>
</evidence>
<dbReference type="PANTHER" id="PTHR22803">
    <property type="entry name" value="MANNOSE, PHOSPHOLIPASE, LECTIN RECEPTOR RELATED"/>
    <property type="match status" value="1"/>
</dbReference>
<evidence type="ECO:0000256" key="1">
    <source>
        <dbReference type="SAM" id="SignalP"/>
    </source>
</evidence>
<dbReference type="SUPFAM" id="SSF56436">
    <property type="entry name" value="C-type lectin-like"/>
    <property type="match status" value="1"/>
</dbReference>
<evidence type="ECO:0000313" key="3">
    <source>
        <dbReference type="EMBL" id="KAK6325443.1"/>
    </source>
</evidence>
<dbReference type="InterPro" id="IPR016187">
    <property type="entry name" value="CTDL_fold"/>
</dbReference>
<name>A0AAN8R656_9TELE</name>